<feature type="transmembrane region" description="Helical" evidence="1">
    <location>
        <begin position="58"/>
        <end position="77"/>
    </location>
</feature>
<gene>
    <name evidence="2" type="ORF">SAMN05443637_10322</name>
</gene>
<evidence type="ECO:0000313" key="3">
    <source>
        <dbReference type="Proteomes" id="UP000184363"/>
    </source>
</evidence>
<sequence>MLGGVFLLAFGPCAPPRCSAGAAVAAVVTGLVLAAATGLGGLALTVRRIVLRRAAWPAALLTLVVCVAVVVATWAGHQLVTGV</sequence>
<dbReference type="EMBL" id="FRAP01000003">
    <property type="protein sequence ID" value="SHK13731.1"/>
    <property type="molecule type" value="Genomic_DNA"/>
</dbReference>
<keyword evidence="1" id="KW-0472">Membrane</keyword>
<evidence type="ECO:0000313" key="2">
    <source>
        <dbReference type="EMBL" id="SHK13731.1"/>
    </source>
</evidence>
<dbReference type="RefSeq" id="WP_084754412.1">
    <property type="nucleotide sequence ID" value="NZ_CALGVN010000033.1"/>
</dbReference>
<keyword evidence="3" id="KW-1185">Reference proteome</keyword>
<name>A0A1M6Q0Q7_PSETH</name>
<evidence type="ECO:0000256" key="1">
    <source>
        <dbReference type="SAM" id="Phobius"/>
    </source>
</evidence>
<keyword evidence="1" id="KW-1133">Transmembrane helix</keyword>
<keyword evidence="1" id="KW-0812">Transmembrane</keyword>
<protein>
    <submittedName>
        <fullName evidence="2">Uncharacterized protein</fullName>
    </submittedName>
</protein>
<dbReference type="Proteomes" id="UP000184363">
    <property type="component" value="Unassembled WGS sequence"/>
</dbReference>
<accession>A0A1M6Q0Q7</accession>
<dbReference type="AlphaFoldDB" id="A0A1M6Q0Q7"/>
<proteinExistence type="predicted"/>
<dbReference type="STRING" id="1848.SAMN05443637_10322"/>
<organism evidence="2 3">
    <name type="scientific">Pseudonocardia thermophila</name>
    <dbReference type="NCBI Taxonomy" id="1848"/>
    <lineage>
        <taxon>Bacteria</taxon>
        <taxon>Bacillati</taxon>
        <taxon>Actinomycetota</taxon>
        <taxon>Actinomycetes</taxon>
        <taxon>Pseudonocardiales</taxon>
        <taxon>Pseudonocardiaceae</taxon>
        <taxon>Pseudonocardia</taxon>
    </lineage>
</organism>
<feature type="transmembrane region" description="Helical" evidence="1">
    <location>
        <begin position="30"/>
        <end position="46"/>
    </location>
</feature>
<reference evidence="2 3" key="1">
    <citation type="submission" date="2016-11" db="EMBL/GenBank/DDBJ databases">
        <authorList>
            <person name="Jaros S."/>
            <person name="Januszkiewicz K."/>
            <person name="Wedrychowicz H."/>
        </authorList>
    </citation>
    <scope>NUCLEOTIDE SEQUENCE [LARGE SCALE GENOMIC DNA]</scope>
    <source>
        <strain evidence="2 3">DSM 43832</strain>
    </source>
</reference>